<evidence type="ECO:0000313" key="3">
    <source>
        <dbReference type="Proteomes" id="UP000027222"/>
    </source>
</evidence>
<feature type="compositionally biased region" description="Low complexity" evidence="1">
    <location>
        <begin position="368"/>
        <end position="379"/>
    </location>
</feature>
<feature type="compositionally biased region" description="Polar residues" evidence="1">
    <location>
        <begin position="85"/>
        <end position="104"/>
    </location>
</feature>
<feature type="region of interest" description="Disordered" evidence="1">
    <location>
        <begin position="166"/>
        <end position="266"/>
    </location>
</feature>
<sequence>MSLCVPSLVLHGPPLLHDCIDLDAFMMATYTPTITPRLRMTRHSPVHYDRSTSQIASTSQSGPSRLPDFSQLVDVNLNDMAMSEASDQPSSSKLSTPSTVTRSENPAAVLRALLSRLPPDATTPTQSHPTSQQYASERESDYDMSEHTNATPSMAQESLKHLFSKARRNPGDTPQKSRPRRNSFDTSEVDASPGVEKERADNKGKRRSLSDDEIEPTNQSSSRNRLGTRSRTSHQPVTMEFLRDRFSNSHVSPSRPQSPTNIHNSSNETATILRDLGSSQATPPAATSTPQQSLRMSFNLEFHPNLLDQDTEMQNAIQGLGSYEESSSVDRSMSPPPIMRKRLTENNADVSTHPNGTSNHLALHRPLSQSSMNSNQSNSFRPPCSLLLQ</sequence>
<gene>
    <name evidence="2" type="ORF">GALMADRAFT_552432</name>
</gene>
<dbReference type="OrthoDB" id="3230534at2759"/>
<dbReference type="HOGENOM" id="CLU_709895_0_0_1"/>
<feature type="compositionally biased region" description="Polar residues" evidence="1">
    <location>
        <begin position="51"/>
        <end position="63"/>
    </location>
</feature>
<dbReference type="AlphaFoldDB" id="A0A067SWQ5"/>
<feature type="region of interest" description="Disordered" evidence="1">
    <location>
        <begin position="117"/>
        <end position="152"/>
    </location>
</feature>
<dbReference type="Proteomes" id="UP000027222">
    <property type="component" value="Unassembled WGS sequence"/>
</dbReference>
<keyword evidence="3" id="KW-1185">Reference proteome</keyword>
<feature type="compositionally biased region" description="Polar residues" evidence="1">
    <location>
        <begin position="216"/>
        <end position="225"/>
    </location>
</feature>
<dbReference type="STRING" id="685588.A0A067SWQ5"/>
<feature type="compositionally biased region" description="Low complexity" evidence="1">
    <location>
        <begin position="122"/>
        <end position="133"/>
    </location>
</feature>
<feature type="compositionally biased region" description="Polar residues" evidence="1">
    <location>
        <begin position="248"/>
        <end position="266"/>
    </location>
</feature>
<feature type="compositionally biased region" description="Polar residues" evidence="1">
    <location>
        <begin position="348"/>
        <end position="360"/>
    </location>
</feature>
<evidence type="ECO:0000313" key="2">
    <source>
        <dbReference type="EMBL" id="KDR75370.1"/>
    </source>
</evidence>
<organism evidence="2 3">
    <name type="scientific">Galerina marginata (strain CBS 339.88)</name>
    <dbReference type="NCBI Taxonomy" id="685588"/>
    <lineage>
        <taxon>Eukaryota</taxon>
        <taxon>Fungi</taxon>
        <taxon>Dikarya</taxon>
        <taxon>Basidiomycota</taxon>
        <taxon>Agaricomycotina</taxon>
        <taxon>Agaricomycetes</taxon>
        <taxon>Agaricomycetidae</taxon>
        <taxon>Agaricales</taxon>
        <taxon>Agaricineae</taxon>
        <taxon>Strophariaceae</taxon>
        <taxon>Galerina</taxon>
    </lineage>
</organism>
<feature type="compositionally biased region" description="Basic and acidic residues" evidence="1">
    <location>
        <begin position="136"/>
        <end position="146"/>
    </location>
</feature>
<dbReference type="EMBL" id="KL142381">
    <property type="protein sequence ID" value="KDR75370.1"/>
    <property type="molecule type" value="Genomic_DNA"/>
</dbReference>
<accession>A0A067SWQ5</accession>
<protein>
    <submittedName>
        <fullName evidence="2">Uncharacterized protein</fullName>
    </submittedName>
</protein>
<name>A0A067SWQ5_GALM3</name>
<evidence type="ECO:0000256" key="1">
    <source>
        <dbReference type="SAM" id="MobiDB-lite"/>
    </source>
</evidence>
<reference evidence="3" key="1">
    <citation type="journal article" date="2014" name="Proc. Natl. Acad. Sci. U.S.A.">
        <title>Extensive sampling of basidiomycete genomes demonstrates inadequacy of the white-rot/brown-rot paradigm for wood decay fungi.</title>
        <authorList>
            <person name="Riley R."/>
            <person name="Salamov A.A."/>
            <person name="Brown D.W."/>
            <person name="Nagy L.G."/>
            <person name="Floudas D."/>
            <person name="Held B.W."/>
            <person name="Levasseur A."/>
            <person name="Lombard V."/>
            <person name="Morin E."/>
            <person name="Otillar R."/>
            <person name="Lindquist E.A."/>
            <person name="Sun H."/>
            <person name="LaButti K.M."/>
            <person name="Schmutz J."/>
            <person name="Jabbour D."/>
            <person name="Luo H."/>
            <person name="Baker S.E."/>
            <person name="Pisabarro A.G."/>
            <person name="Walton J.D."/>
            <person name="Blanchette R.A."/>
            <person name="Henrissat B."/>
            <person name="Martin F."/>
            <person name="Cullen D."/>
            <person name="Hibbett D.S."/>
            <person name="Grigoriev I.V."/>
        </authorList>
    </citation>
    <scope>NUCLEOTIDE SEQUENCE [LARGE SCALE GENOMIC DNA]</scope>
    <source>
        <strain evidence="3">CBS 339.88</strain>
    </source>
</reference>
<feature type="region of interest" description="Disordered" evidence="1">
    <location>
        <begin position="83"/>
        <end position="104"/>
    </location>
</feature>
<feature type="region of interest" description="Disordered" evidence="1">
    <location>
        <begin position="46"/>
        <end position="69"/>
    </location>
</feature>
<proteinExistence type="predicted"/>
<feature type="region of interest" description="Disordered" evidence="1">
    <location>
        <begin position="348"/>
        <end position="389"/>
    </location>
</feature>